<feature type="compositionally biased region" description="Basic and acidic residues" evidence="1">
    <location>
        <begin position="64"/>
        <end position="83"/>
    </location>
</feature>
<feature type="region of interest" description="Disordered" evidence="1">
    <location>
        <begin position="181"/>
        <end position="212"/>
    </location>
</feature>
<proteinExistence type="predicted"/>
<feature type="region of interest" description="Disordered" evidence="1">
    <location>
        <begin position="143"/>
        <end position="167"/>
    </location>
</feature>
<reference evidence="3" key="2">
    <citation type="submission" date="2019-10" db="EMBL/GenBank/DDBJ databases">
        <title>A de novo genome assembly of a pear dwarfing rootstock.</title>
        <authorList>
            <person name="Wang F."/>
            <person name="Wang J."/>
            <person name="Li S."/>
            <person name="Zhang Y."/>
            <person name="Fang M."/>
            <person name="Ma L."/>
            <person name="Zhao Y."/>
            <person name="Jiang S."/>
        </authorList>
    </citation>
    <scope>NUCLEOTIDE SEQUENCE [LARGE SCALE GENOMIC DNA]</scope>
</reference>
<dbReference type="Proteomes" id="UP000327157">
    <property type="component" value="Chromosome 13"/>
</dbReference>
<evidence type="ECO:0000256" key="1">
    <source>
        <dbReference type="SAM" id="MobiDB-lite"/>
    </source>
</evidence>
<dbReference type="OrthoDB" id="1681423at2759"/>
<dbReference type="EMBL" id="SMOL01000753">
    <property type="protein sequence ID" value="KAB2599717.1"/>
    <property type="molecule type" value="Genomic_DNA"/>
</dbReference>
<keyword evidence="3" id="KW-1185">Reference proteome</keyword>
<feature type="compositionally biased region" description="Basic and acidic residues" evidence="1">
    <location>
        <begin position="256"/>
        <end position="267"/>
    </location>
</feature>
<dbReference type="AlphaFoldDB" id="A0A5N5F9T5"/>
<feature type="compositionally biased region" description="Polar residues" evidence="1">
    <location>
        <begin position="590"/>
        <end position="599"/>
    </location>
</feature>
<reference evidence="2 3" key="3">
    <citation type="submission" date="2019-11" db="EMBL/GenBank/DDBJ databases">
        <title>A de novo genome assembly of a pear dwarfing rootstock.</title>
        <authorList>
            <person name="Wang F."/>
            <person name="Wang J."/>
            <person name="Li S."/>
            <person name="Zhang Y."/>
            <person name="Fang M."/>
            <person name="Ma L."/>
            <person name="Zhao Y."/>
            <person name="Jiang S."/>
        </authorList>
    </citation>
    <scope>NUCLEOTIDE SEQUENCE [LARGE SCALE GENOMIC DNA]</scope>
    <source>
        <strain evidence="2">S2</strain>
        <tissue evidence="2">Leaf</tissue>
    </source>
</reference>
<evidence type="ECO:0000313" key="3">
    <source>
        <dbReference type="Proteomes" id="UP000327157"/>
    </source>
</evidence>
<comment type="caution">
    <text evidence="2">The sequence shown here is derived from an EMBL/GenBank/DDBJ whole genome shotgun (WGS) entry which is preliminary data.</text>
</comment>
<feature type="compositionally biased region" description="Polar residues" evidence="1">
    <location>
        <begin position="92"/>
        <end position="102"/>
    </location>
</feature>
<feature type="region of interest" description="Disordered" evidence="1">
    <location>
        <begin position="1"/>
        <end position="106"/>
    </location>
</feature>
<evidence type="ECO:0000313" key="2">
    <source>
        <dbReference type="EMBL" id="KAB2599717.1"/>
    </source>
</evidence>
<feature type="compositionally biased region" description="Basic and acidic residues" evidence="1">
    <location>
        <begin position="24"/>
        <end position="42"/>
    </location>
</feature>
<protein>
    <submittedName>
        <fullName evidence="2">Uncharacterized protein</fullName>
    </submittedName>
</protein>
<accession>A0A5N5F9T5</accession>
<feature type="region of interest" description="Disordered" evidence="1">
    <location>
        <begin position="248"/>
        <end position="268"/>
    </location>
</feature>
<feature type="compositionally biased region" description="Polar residues" evidence="1">
    <location>
        <begin position="1"/>
        <end position="12"/>
    </location>
</feature>
<feature type="compositionally biased region" description="Basic and acidic residues" evidence="1">
    <location>
        <begin position="711"/>
        <end position="737"/>
    </location>
</feature>
<gene>
    <name evidence="2" type="ORF">D8674_009988</name>
</gene>
<organism evidence="2 3">
    <name type="scientific">Pyrus ussuriensis x Pyrus communis</name>
    <dbReference type="NCBI Taxonomy" id="2448454"/>
    <lineage>
        <taxon>Eukaryota</taxon>
        <taxon>Viridiplantae</taxon>
        <taxon>Streptophyta</taxon>
        <taxon>Embryophyta</taxon>
        <taxon>Tracheophyta</taxon>
        <taxon>Spermatophyta</taxon>
        <taxon>Magnoliopsida</taxon>
        <taxon>eudicotyledons</taxon>
        <taxon>Gunneridae</taxon>
        <taxon>Pentapetalae</taxon>
        <taxon>rosids</taxon>
        <taxon>fabids</taxon>
        <taxon>Rosales</taxon>
        <taxon>Rosaceae</taxon>
        <taxon>Amygdaloideae</taxon>
        <taxon>Maleae</taxon>
        <taxon>Pyrus</taxon>
    </lineage>
</organism>
<feature type="region of interest" description="Disordered" evidence="1">
    <location>
        <begin position="544"/>
        <end position="606"/>
    </location>
</feature>
<name>A0A5N5F9T5_9ROSA</name>
<sequence>MGNEMGNNNTSGLRDEENTTVVEVGEKPLAETTRANEIKEENGIVNGDEGTDFHEKVTNLPSDGPERKRDPSVDDQILDRTEQEATEVQPVDESSNIVLESNKTGEEDCEMQANILLKGSGYEKPIAQTEESDLQGTIKHRLEKQASFKKEEEETMSTSHDPEPKESTHLELNHHEMATVHADDQTVEDGSGRLEVGSEDSLGSNPDFEVNGHLSDTEALEIMVESVDCNTDPIREKQRDDLLLEQKASQEQFESSEEKSETRDGGKVECGLSTTITTIASNGGKVESHEEFSTEMDLIGNYCSELEQEAIRAPKSANSNTEAPEPEEKCMIVEEEIRLIEKELENGENNHDGNTIQSCGEPVIESDSFQSTEPQSEAAMIVSILESSEKVRVFNPLSNKDCRTEETEVAEKGNLVAMMCVENESEASEYHFLSLEEKIEVVPELGMVPVELTVVHCSDEEKEATEKTTAEENGNNTEPSCAIAVDHDQAEALPFQSNNDSILNCKQENCSDFFATKASTVDFNNWIAEALVSMNKLAFDMPDQHVTQRTKPSQAAAEAEAETKIPASQSNEQCEKVETSESVGCDFETQENVGRSSTESDVDNLNVRARIQKSPSFSLDLQNEARTEESDSPPLLYHDKAAIEGSTSQGDDVTLGRCIKYTGYEQGVSQYQAIPVEEKVITLETSNSEKSNTSFLGFLKEEEEAGIVVTPHEDDNRSTAEDSTKNLLESHTKEAARDPTTSSKGKARRRQRSSLFTNCMCCATVIN</sequence>
<feature type="compositionally biased region" description="Basic and acidic residues" evidence="1">
    <location>
        <begin position="143"/>
        <end position="152"/>
    </location>
</feature>
<feature type="region of interest" description="Disordered" evidence="1">
    <location>
        <begin position="707"/>
        <end position="749"/>
    </location>
</feature>
<reference evidence="2 3" key="1">
    <citation type="submission" date="2019-09" db="EMBL/GenBank/DDBJ databases">
        <authorList>
            <person name="Ou C."/>
        </authorList>
    </citation>
    <scope>NUCLEOTIDE SEQUENCE [LARGE SCALE GENOMIC DNA]</scope>
    <source>
        <strain evidence="2">S2</strain>
        <tissue evidence="2">Leaf</tissue>
    </source>
</reference>